<reference evidence="2" key="1">
    <citation type="submission" date="2010-12" db="EMBL/GenBank/DDBJ databases">
        <title>Complete sequence of Variovorax paradoxus EPS.</title>
        <authorList>
            <consortium name="US DOE Joint Genome Institute"/>
            <person name="Lucas S."/>
            <person name="Copeland A."/>
            <person name="Lapidus A."/>
            <person name="Cheng J.-F."/>
            <person name="Goodwin L."/>
            <person name="Pitluck S."/>
            <person name="Teshima H."/>
            <person name="Detter J.C."/>
            <person name="Han C."/>
            <person name="Tapia R."/>
            <person name="Land M."/>
            <person name="Hauser L."/>
            <person name="Kyrpides N."/>
            <person name="Ivanova N."/>
            <person name="Ovchinnikova G."/>
            <person name="Orwin P."/>
            <person name="Han J.-I.G."/>
            <person name="Woyke T."/>
        </authorList>
    </citation>
    <scope>NUCLEOTIDE SEQUENCE [LARGE SCALE GENOMIC DNA]</scope>
    <source>
        <strain evidence="2">EPS</strain>
    </source>
</reference>
<dbReference type="RefSeq" id="WP_013540473.1">
    <property type="nucleotide sequence ID" value="NC_014931.1"/>
</dbReference>
<dbReference type="KEGG" id="vpe:Varpa_2027"/>
<dbReference type="EMBL" id="CP002417">
    <property type="protein sequence ID" value="ADU36235.1"/>
    <property type="molecule type" value="Genomic_DNA"/>
</dbReference>
<organism evidence="1 2">
    <name type="scientific">Variovorax paradoxus (strain EPS)</name>
    <dbReference type="NCBI Taxonomy" id="595537"/>
    <lineage>
        <taxon>Bacteria</taxon>
        <taxon>Pseudomonadati</taxon>
        <taxon>Pseudomonadota</taxon>
        <taxon>Betaproteobacteria</taxon>
        <taxon>Burkholderiales</taxon>
        <taxon>Comamonadaceae</taxon>
        <taxon>Variovorax</taxon>
    </lineage>
</organism>
<accession>E6V9U7</accession>
<gene>
    <name evidence="1" type="ordered locus">Varpa_2027</name>
</gene>
<dbReference type="HOGENOM" id="CLU_168044_0_0_4"/>
<proteinExistence type="predicted"/>
<dbReference type="Proteomes" id="UP000008917">
    <property type="component" value="Chromosome"/>
</dbReference>
<evidence type="ECO:0000313" key="1">
    <source>
        <dbReference type="EMBL" id="ADU36235.1"/>
    </source>
</evidence>
<protein>
    <submittedName>
        <fullName evidence="1">Uncharacterized protein</fullName>
    </submittedName>
</protein>
<reference evidence="1 2" key="2">
    <citation type="journal article" date="2013" name="Genome Announc.">
        <title>Genome of the Root-Associated Plant Growth-Promoting Bacterium Variovorax paradoxus Strain EPS.</title>
        <authorList>
            <person name="Han J.I."/>
            <person name="Spain J.C."/>
            <person name="Leadbetter J.R."/>
            <person name="Ovchinnikova G."/>
            <person name="Goodwin L.A."/>
            <person name="Han C.S."/>
            <person name="Woyke T."/>
            <person name="Davenport K.W."/>
            <person name="Orwin P.M."/>
        </authorList>
    </citation>
    <scope>NUCLEOTIDE SEQUENCE [LARGE SCALE GENOMIC DNA]</scope>
    <source>
        <strain evidence="1 2">EPS</strain>
    </source>
</reference>
<name>E6V9U7_VARPE</name>
<dbReference type="AlphaFoldDB" id="E6V9U7"/>
<sequence>MAGFKLNLRIDQGATFNQLATWRTGKRPGVPVDLTGCTARMQIREKLAAPSVLVDLTTENGGILLGGSTGAITMRIEAAVTAAYAWRSGIYDLEIIFADDTVRRLMHGSVSVSPEVTR</sequence>
<dbReference type="OrthoDB" id="8913184at2"/>
<dbReference type="STRING" id="595537.Varpa_2027"/>
<evidence type="ECO:0000313" key="2">
    <source>
        <dbReference type="Proteomes" id="UP000008917"/>
    </source>
</evidence>
<dbReference type="eggNOG" id="ENOG50339BN">
    <property type="taxonomic scope" value="Bacteria"/>
</dbReference>